<feature type="transmembrane region" description="Helical" evidence="1">
    <location>
        <begin position="44"/>
        <end position="65"/>
    </location>
</feature>
<feature type="transmembrane region" description="Helical" evidence="1">
    <location>
        <begin position="246"/>
        <end position="264"/>
    </location>
</feature>
<dbReference type="RefSeq" id="WP_184474273.1">
    <property type="nucleotide sequence ID" value="NZ_JACHOV010000002.1"/>
</dbReference>
<name>A0A840HS95_9SPHN</name>
<dbReference type="Pfam" id="PF09955">
    <property type="entry name" value="DUF2189"/>
    <property type="match status" value="1"/>
</dbReference>
<organism evidence="2 3">
    <name type="scientific">Rhizorhapis suberifaciens</name>
    <name type="common">corky root of lettuce</name>
    <dbReference type="NCBI Taxonomy" id="13656"/>
    <lineage>
        <taxon>Bacteria</taxon>
        <taxon>Pseudomonadati</taxon>
        <taxon>Pseudomonadota</taxon>
        <taxon>Alphaproteobacteria</taxon>
        <taxon>Sphingomonadales</taxon>
        <taxon>Sphingomonadaceae</taxon>
        <taxon>Rhizorhapis</taxon>
    </lineage>
</organism>
<evidence type="ECO:0000313" key="3">
    <source>
        <dbReference type="Proteomes" id="UP000575068"/>
    </source>
</evidence>
<reference evidence="2 3" key="1">
    <citation type="submission" date="2020-08" db="EMBL/GenBank/DDBJ databases">
        <title>Genomic Encyclopedia of Type Strains, Phase IV (KMG-IV): sequencing the most valuable type-strain genomes for metagenomic binning, comparative biology and taxonomic classification.</title>
        <authorList>
            <person name="Goeker M."/>
        </authorList>
    </citation>
    <scope>NUCLEOTIDE SEQUENCE [LARGE SCALE GENOMIC DNA]</scope>
    <source>
        <strain evidence="2 3">DSM 7465</strain>
    </source>
</reference>
<dbReference type="EMBL" id="JACHOV010000002">
    <property type="protein sequence ID" value="MBB4640438.1"/>
    <property type="molecule type" value="Genomic_DNA"/>
</dbReference>
<dbReference type="InterPro" id="IPR018692">
    <property type="entry name" value="DUF2189"/>
</dbReference>
<feature type="transmembrane region" description="Helical" evidence="1">
    <location>
        <begin position="174"/>
        <end position="203"/>
    </location>
</feature>
<keyword evidence="1" id="KW-0812">Transmembrane</keyword>
<keyword evidence="3" id="KW-1185">Reference proteome</keyword>
<keyword evidence="1" id="KW-1133">Transmembrane helix</keyword>
<evidence type="ECO:0000313" key="2">
    <source>
        <dbReference type="EMBL" id="MBB4640438.1"/>
    </source>
</evidence>
<accession>A0A840HS95</accession>
<comment type="caution">
    <text evidence="2">The sequence shown here is derived from an EMBL/GenBank/DDBJ whole genome shotgun (WGS) entry which is preliminary data.</text>
</comment>
<feature type="transmembrane region" description="Helical" evidence="1">
    <location>
        <begin position="224"/>
        <end position="240"/>
    </location>
</feature>
<feature type="transmembrane region" description="Helical" evidence="1">
    <location>
        <begin position="114"/>
        <end position="141"/>
    </location>
</feature>
<protein>
    <submittedName>
        <fullName evidence="2">Putative membrane protein</fullName>
    </submittedName>
</protein>
<proteinExistence type="predicted"/>
<evidence type="ECO:0000256" key="1">
    <source>
        <dbReference type="SAM" id="Phobius"/>
    </source>
</evidence>
<gene>
    <name evidence="2" type="ORF">HNQ99_000726</name>
</gene>
<keyword evidence="1" id="KW-0472">Membrane</keyword>
<dbReference type="Proteomes" id="UP000575068">
    <property type="component" value="Unassembled WGS sequence"/>
</dbReference>
<dbReference type="AlphaFoldDB" id="A0A840HS95"/>
<feature type="transmembrane region" description="Helical" evidence="1">
    <location>
        <begin position="71"/>
        <end position="93"/>
    </location>
</feature>
<sequence length="270" mass="30103">MISTHHAHMDRGIPETRIRTLTFGDLRISLRQGWDDFLDKRGDLVFVGFIYPIVGFFAIAVARNWALLPIIFPLVAGLTLMGPAVASGFYELARRRERGMNASWRHFFLEFRSPAMPSVAALTAIQFGIYVLWLAAAWAVYAATLGPTQPSAWTIFPNSFGEFLRDVFTTPQGWAMIIIGNLVGLMFAMVVLAISVVSFPMLIDRRADVYEAVQTSVRVTMHNPMVILTWGLIVAALLLLGALPFFIGLAVVLPVLGYATWHLYTRAVER</sequence>